<feature type="domain" description="Nitroreductase" evidence="1">
    <location>
        <begin position="77"/>
        <end position="240"/>
    </location>
</feature>
<sequence length="260" mass="27462">MCCPGRTPATSRTLRAACAVGAKSTTSPSRNSATFLTEEPRPIVRFPPPPIAWPVQRVLGACPEAARLDAPLGRVLLERRSIRRLSAPSVREVLALVGMVTMNRLVKAGDPFARSRRVSPSAGALHPVSIVVLRGGRARATALRVDPVGAHVQLLREREPGGAARLLTRLPQYLPQARGTMLVLLADRQLTAAAYRSPDSLLWRDAGALLATLQITAAGLGLGTCLLGLLGHEVARSLFPSGNRIVAVGACVVGRPTPPA</sequence>
<dbReference type="Pfam" id="PF00881">
    <property type="entry name" value="Nitroreductase"/>
    <property type="match status" value="1"/>
</dbReference>
<dbReference type="InterPro" id="IPR000415">
    <property type="entry name" value="Nitroreductase-like"/>
</dbReference>
<dbReference type="InterPro" id="IPR029479">
    <property type="entry name" value="Nitroreductase"/>
</dbReference>
<name>A0ABV6IVJ1_9PROT</name>
<organism evidence="2 3">
    <name type="scientific">Muricoccus vinaceus</name>
    <dbReference type="NCBI Taxonomy" id="424704"/>
    <lineage>
        <taxon>Bacteria</taxon>
        <taxon>Pseudomonadati</taxon>
        <taxon>Pseudomonadota</taxon>
        <taxon>Alphaproteobacteria</taxon>
        <taxon>Acetobacterales</taxon>
        <taxon>Roseomonadaceae</taxon>
        <taxon>Muricoccus</taxon>
    </lineage>
</organism>
<dbReference type="EMBL" id="JBHLVZ010000069">
    <property type="protein sequence ID" value="MFC0387624.1"/>
    <property type="molecule type" value="Genomic_DNA"/>
</dbReference>
<gene>
    <name evidence="2" type="ORF">ACFFIC_19055</name>
</gene>
<dbReference type="Gene3D" id="3.40.109.10">
    <property type="entry name" value="NADH Oxidase"/>
    <property type="match status" value="1"/>
</dbReference>
<comment type="caution">
    <text evidence="2">The sequence shown here is derived from an EMBL/GenBank/DDBJ whole genome shotgun (WGS) entry which is preliminary data.</text>
</comment>
<proteinExistence type="predicted"/>
<evidence type="ECO:0000313" key="3">
    <source>
        <dbReference type="Proteomes" id="UP001589789"/>
    </source>
</evidence>
<protein>
    <submittedName>
        <fullName evidence="2">Nitroreductase family protein</fullName>
    </submittedName>
</protein>
<dbReference type="Proteomes" id="UP001589789">
    <property type="component" value="Unassembled WGS sequence"/>
</dbReference>
<keyword evidence="3" id="KW-1185">Reference proteome</keyword>
<evidence type="ECO:0000259" key="1">
    <source>
        <dbReference type="Pfam" id="PF00881"/>
    </source>
</evidence>
<evidence type="ECO:0000313" key="2">
    <source>
        <dbReference type="EMBL" id="MFC0387624.1"/>
    </source>
</evidence>
<reference evidence="2 3" key="1">
    <citation type="submission" date="2024-09" db="EMBL/GenBank/DDBJ databases">
        <authorList>
            <person name="Sun Q."/>
            <person name="Mori K."/>
        </authorList>
    </citation>
    <scope>NUCLEOTIDE SEQUENCE [LARGE SCALE GENOMIC DNA]</scope>
    <source>
        <strain evidence="2 3">CCM 7468</strain>
    </source>
</reference>
<dbReference type="SUPFAM" id="SSF55469">
    <property type="entry name" value="FMN-dependent nitroreductase-like"/>
    <property type="match status" value="1"/>
</dbReference>
<accession>A0ABV6IVJ1</accession>
<dbReference type="RefSeq" id="WP_377053258.1">
    <property type="nucleotide sequence ID" value="NZ_JBHLVZ010000069.1"/>
</dbReference>